<dbReference type="PROSITE" id="PS50206">
    <property type="entry name" value="RHODANESE_3"/>
    <property type="match status" value="1"/>
</dbReference>
<proteinExistence type="predicted"/>
<keyword evidence="3" id="KW-1185">Reference proteome</keyword>
<evidence type="ECO:0000313" key="2">
    <source>
        <dbReference type="EMBL" id="QNE90177.1"/>
    </source>
</evidence>
<dbReference type="PANTHER" id="PTHR43031:SF1">
    <property type="entry name" value="PYRIDINE NUCLEOTIDE-DISULPHIDE OXIDOREDUCTASE"/>
    <property type="match status" value="1"/>
</dbReference>
<evidence type="ECO:0000313" key="3">
    <source>
        <dbReference type="Proteomes" id="UP000515743"/>
    </source>
</evidence>
<dbReference type="InterPro" id="IPR036873">
    <property type="entry name" value="Rhodanese-like_dom_sf"/>
</dbReference>
<dbReference type="PANTHER" id="PTHR43031">
    <property type="entry name" value="FAD-DEPENDENT OXIDOREDUCTASE"/>
    <property type="match status" value="1"/>
</dbReference>
<dbReference type="AlphaFoldDB" id="A0A7G7CRG1"/>
<dbReference type="Proteomes" id="UP000515743">
    <property type="component" value="Chromosome"/>
</dbReference>
<accession>A0A7G7CRG1</accession>
<gene>
    <name evidence="2" type="ORF">H0194_04120</name>
</gene>
<dbReference type="SUPFAM" id="SSF52821">
    <property type="entry name" value="Rhodanese/Cell cycle control phosphatase"/>
    <property type="match status" value="1"/>
</dbReference>
<dbReference type="InterPro" id="IPR050229">
    <property type="entry name" value="GlpE_sulfurtransferase"/>
</dbReference>
<reference evidence="2 3" key="1">
    <citation type="submission" date="2020-07" db="EMBL/GenBank/DDBJ databases">
        <title>Complete genome and description of Corynebacterium incognita strain Marseille-Q3630 sp. nov.</title>
        <authorList>
            <person name="Boxberger M."/>
        </authorList>
    </citation>
    <scope>NUCLEOTIDE SEQUENCE [LARGE SCALE GENOMIC DNA]</scope>
    <source>
        <strain evidence="2 3">Marseille-Q3630</strain>
    </source>
</reference>
<dbReference type="SMART" id="SM00450">
    <property type="entry name" value="RHOD"/>
    <property type="match status" value="1"/>
</dbReference>
<evidence type="ECO:0000259" key="1">
    <source>
        <dbReference type="PROSITE" id="PS50206"/>
    </source>
</evidence>
<name>A0A7G7CRG1_9CORY</name>
<sequence>MKEVNVSEVPSDAQLIDVREPEEWAADHAAGAVHIPLGEVPERAGEIAPDRDIYIICKSGGRSARAAQYLEQARGWEAINVAGGTDAWREAGLPMETPEN</sequence>
<dbReference type="RefSeq" id="WP_185176550.1">
    <property type="nucleotide sequence ID" value="NZ_CP059404.1"/>
</dbReference>
<feature type="domain" description="Rhodanese" evidence="1">
    <location>
        <begin position="9"/>
        <end position="97"/>
    </location>
</feature>
<dbReference type="InterPro" id="IPR001763">
    <property type="entry name" value="Rhodanese-like_dom"/>
</dbReference>
<organism evidence="2 3">
    <name type="scientific">Corynebacterium incognita</name>
    <dbReference type="NCBI Taxonomy" id="2754725"/>
    <lineage>
        <taxon>Bacteria</taxon>
        <taxon>Bacillati</taxon>
        <taxon>Actinomycetota</taxon>
        <taxon>Actinomycetes</taxon>
        <taxon>Mycobacteriales</taxon>
        <taxon>Corynebacteriaceae</taxon>
        <taxon>Corynebacterium</taxon>
    </lineage>
</organism>
<dbReference type="EMBL" id="CP059404">
    <property type="protein sequence ID" value="QNE90177.1"/>
    <property type="molecule type" value="Genomic_DNA"/>
</dbReference>
<protein>
    <submittedName>
        <fullName evidence="2">Rhodanese-like domain-containing protein</fullName>
    </submittedName>
</protein>
<dbReference type="KEGG" id="cik:H0194_04120"/>
<dbReference type="Pfam" id="PF00581">
    <property type="entry name" value="Rhodanese"/>
    <property type="match status" value="1"/>
</dbReference>
<dbReference type="Gene3D" id="3.40.250.10">
    <property type="entry name" value="Rhodanese-like domain"/>
    <property type="match status" value="1"/>
</dbReference>
<dbReference type="CDD" id="cd00158">
    <property type="entry name" value="RHOD"/>
    <property type="match status" value="1"/>
</dbReference>